<comment type="caution">
    <text evidence="6">The sequence shown here is derived from an EMBL/GenBank/DDBJ whole genome shotgun (WGS) entry which is preliminary data.</text>
</comment>
<comment type="similarity">
    <text evidence="4">Belongs to the cyclic nucleotide phosphodiesterase class-III family.</text>
</comment>
<dbReference type="InterPro" id="IPR004843">
    <property type="entry name" value="Calcineurin-like_PHP"/>
</dbReference>
<proteinExistence type="inferred from homology"/>
<dbReference type="GO" id="GO:0046872">
    <property type="term" value="F:metal ion binding"/>
    <property type="evidence" value="ECO:0007669"/>
    <property type="project" value="UniProtKB-KW"/>
</dbReference>
<dbReference type="InterPro" id="IPR029052">
    <property type="entry name" value="Metallo-depent_PP-like"/>
</dbReference>
<accession>A0A6N6W0T7</accession>
<name>A0A6N6W0T7_9BACT</name>
<evidence type="ECO:0000256" key="1">
    <source>
        <dbReference type="ARBA" id="ARBA00022723"/>
    </source>
</evidence>
<keyword evidence="7" id="KW-1185">Reference proteome</keyword>
<dbReference type="OrthoDB" id="9784378at2"/>
<dbReference type="RefSeq" id="WP_153418501.1">
    <property type="nucleotide sequence ID" value="NZ_WFLM01000001.1"/>
</dbReference>
<organism evidence="6 7">
    <name type="scientific">Silvanigrella paludirubra</name>
    <dbReference type="NCBI Taxonomy" id="2499159"/>
    <lineage>
        <taxon>Bacteria</taxon>
        <taxon>Pseudomonadati</taxon>
        <taxon>Bdellovibrionota</taxon>
        <taxon>Oligoflexia</taxon>
        <taxon>Silvanigrellales</taxon>
        <taxon>Silvanigrellaceae</taxon>
        <taxon>Silvanigrella</taxon>
    </lineage>
</organism>
<sequence>MKIIQISDLHIKKSPNSFHYGIDPRNGFELTLKSILNSKIDFNSFFLTGDISDDGSIESYDYVLNLLEKFNKKIYFINGNHDSKNNLISAFSKSKYFVPLNELILDNWLFIGLDSCLEGKDFGFLSDSQIQKFENIINKYKEKKFNIGAVVHHHPIFVGTPLIDDCPILNASKWIDYIKTNNQIKLIITGHVHNHYSIEIGENTKLETGFSSFALFKKGGSNENEDIIKSYGYKIYEFLNDSYKTSEVLLIE</sequence>
<gene>
    <name evidence="6" type="ORF">GCL60_03325</name>
</gene>
<feature type="domain" description="Calcineurin-like phosphoesterase" evidence="5">
    <location>
        <begin position="1"/>
        <end position="194"/>
    </location>
</feature>
<dbReference type="Pfam" id="PF00149">
    <property type="entry name" value="Metallophos"/>
    <property type="match status" value="1"/>
</dbReference>
<evidence type="ECO:0000256" key="2">
    <source>
        <dbReference type="ARBA" id="ARBA00022801"/>
    </source>
</evidence>
<dbReference type="AlphaFoldDB" id="A0A6N6W0T7"/>
<dbReference type="GO" id="GO:0016787">
    <property type="term" value="F:hydrolase activity"/>
    <property type="evidence" value="ECO:0007669"/>
    <property type="project" value="UniProtKB-KW"/>
</dbReference>
<evidence type="ECO:0000256" key="3">
    <source>
        <dbReference type="ARBA" id="ARBA00023004"/>
    </source>
</evidence>
<keyword evidence="3" id="KW-0408">Iron</keyword>
<keyword evidence="1" id="KW-0479">Metal-binding</keyword>
<evidence type="ECO:0000259" key="5">
    <source>
        <dbReference type="Pfam" id="PF00149"/>
    </source>
</evidence>
<evidence type="ECO:0000313" key="6">
    <source>
        <dbReference type="EMBL" id="KAB8040978.1"/>
    </source>
</evidence>
<evidence type="ECO:0000256" key="4">
    <source>
        <dbReference type="ARBA" id="ARBA00025742"/>
    </source>
</evidence>
<dbReference type="Proteomes" id="UP000437748">
    <property type="component" value="Unassembled WGS sequence"/>
</dbReference>
<dbReference type="Gene3D" id="3.60.21.10">
    <property type="match status" value="1"/>
</dbReference>
<dbReference type="PANTHER" id="PTHR42988:SF2">
    <property type="entry name" value="CYCLIC NUCLEOTIDE PHOSPHODIESTERASE CBUA0032-RELATED"/>
    <property type="match status" value="1"/>
</dbReference>
<dbReference type="EMBL" id="WFLM01000001">
    <property type="protein sequence ID" value="KAB8040978.1"/>
    <property type="molecule type" value="Genomic_DNA"/>
</dbReference>
<dbReference type="InterPro" id="IPR050884">
    <property type="entry name" value="CNP_phosphodiesterase-III"/>
</dbReference>
<dbReference type="PANTHER" id="PTHR42988">
    <property type="entry name" value="PHOSPHOHYDROLASE"/>
    <property type="match status" value="1"/>
</dbReference>
<reference evidence="6 7" key="1">
    <citation type="submission" date="2019-10" db="EMBL/GenBank/DDBJ databases">
        <title>New species of Slilvanegrellaceae.</title>
        <authorList>
            <person name="Pitt A."/>
            <person name="Hahn M.W."/>
        </authorList>
    </citation>
    <scope>NUCLEOTIDE SEQUENCE [LARGE SCALE GENOMIC DNA]</scope>
    <source>
        <strain evidence="6 7">SP-Ram-0.45-NSY-1</strain>
    </source>
</reference>
<protein>
    <recommendedName>
        <fullName evidence="5">Calcineurin-like phosphoesterase domain-containing protein</fullName>
    </recommendedName>
</protein>
<keyword evidence="2" id="KW-0378">Hydrolase</keyword>
<dbReference type="SUPFAM" id="SSF56300">
    <property type="entry name" value="Metallo-dependent phosphatases"/>
    <property type="match status" value="1"/>
</dbReference>
<evidence type="ECO:0000313" key="7">
    <source>
        <dbReference type="Proteomes" id="UP000437748"/>
    </source>
</evidence>